<evidence type="ECO:0000313" key="2">
    <source>
        <dbReference type="Proteomes" id="UP000054007"/>
    </source>
</evidence>
<keyword evidence="2" id="KW-1185">Reference proteome</keyword>
<dbReference type="EMBL" id="KN880435">
    <property type="protein sequence ID" value="KIY73594.1"/>
    <property type="molecule type" value="Genomic_DNA"/>
</dbReference>
<dbReference type="Proteomes" id="UP000054007">
    <property type="component" value="Unassembled WGS sequence"/>
</dbReference>
<dbReference type="AlphaFoldDB" id="A0A0D7BTU4"/>
<gene>
    <name evidence="1" type="ORF">CYLTODRAFT_220282</name>
</gene>
<sequence>MAGLYARCCPSFLSLSSLCSVSGRAFVCLRRYGLTSQLSNISAEYLSLPSFMVIQVVSLTSGLVVQIQGQSPSRKAARQGYLVVRHYPRDPRT</sequence>
<name>A0A0D7BTU4_9AGAR</name>
<accession>A0A0D7BTU4</accession>
<reference evidence="1 2" key="1">
    <citation type="journal article" date="2015" name="Fungal Genet. Biol.">
        <title>Evolution of novel wood decay mechanisms in Agaricales revealed by the genome sequences of Fistulina hepatica and Cylindrobasidium torrendii.</title>
        <authorList>
            <person name="Floudas D."/>
            <person name="Held B.W."/>
            <person name="Riley R."/>
            <person name="Nagy L.G."/>
            <person name="Koehler G."/>
            <person name="Ransdell A.S."/>
            <person name="Younus H."/>
            <person name="Chow J."/>
            <person name="Chiniquy J."/>
            <person name="Lipzen A."/>
            <person name="Tritt A."/>
            <person name="Sun H."/>
            <person name="Haridas S."/>
            <person name="LaButti K."/>
            <person name="Ohm R.A."/>
            <person name="Kues U."/>
            <person name="Blanchette R.A."/>
            <person name="Grigoriev I.V."/>
            <person name="Minto R.E."/>
            <person name="Hibbett D.S."/>
        </authorList>
    </citation>
    <scope>NUCLEOTIDE SEQUENCE [LARGE SCALE GENOMIC DNA]</scope>
    <source>
        <strain evidence="1 2">FP15055 ss-10</strain>
    </source>
</reference>
<protein>
    <submittedName>
        <fullName evidence="1">Uncharacterized protein</fullName>
    </submittedName>
</protein>
<evidence type="ECO:0000313" key="1">
    <source>
        <dbReference type="EMBL" id="KIY73594.1"/>
    </source>
</evidence>
<organism evidence="1 2">
    <name type="scientific">Cylindrobasidium torrendii FP15055 ss-10</name>
    <dbReference type="NCBI Taxonomy" id="1314674"/>
    <lineage>
        <taxon>Eukaryota</taxon>
        <taxon>Fungi</taxon>
        <taxon>Dikarya</taxon>
        <taxon>Basidiomycota</taxon>
        <taxon>Agaricomycotina</taxon>
        <taxon>Agaricomycetes</taxon>
        <taxon>Agaricomycetidae</taxon>
        <taxon>Agaricales</taxon>
        <taxon>Marasmiineae</taxon>
        <taxon>Physalacriaceae</taxon>
        <taxon>Cylindrobasidium</taxon>
    </lineage>
</organism>
<proteinExistence type="predicted"/>